<dbReference type="InterPro" id="IPR050834">
    <property type="entry name" value="Glycosyltransf_2"/>
</dbReference>
<dbReference type="PANTHER" id="PTHR43685">
    <property type="entry name" value="GLYCOSYLTRANSFERASE"/>
    <property type="match status" value="1"/>
</dbReference>
<reference evidence="2 3" key="1">
    <citation type="submission" date="2019-03" db="EMBL/GenBank/DDBJ databases">
        <title>Novel species of Flavobacterium.</title>
        <authorList>
            <person name="Liu Q."/>
            <person name="Xin Y.-H."/>
        </authorList>
    </citation>
    <scope>NUCLEOTIDE SEQUENCE [LARGE SCALE GENOMIC DNA]</scope>
    <source>
        <strain evidence="2 3">LB3P52</strain>
    </source>
</reference>
<proteinExistence type="predicted"/>
<dbReference type="Pfam" id="PF00535">
    <property type="entry name" value="Glycos_transf_2"/>
    <property type="match status" value="1"/>
</dbReference>
<dbReference type="AlphaFoldDB" id="A0A4V2Z9M0"/>
<feature type="domain" description="Glycosyltransferase 2-like" evidence="1">
    <location>
        <begin position="239"/>
        <end position="363"/>
    </location>
</feature>
<dbReference type="Gene3D" id="3.90.550.10">
    <property type="entry name" value="Spore Coat Polysaccharide Biosynthesis Protein SpsA, Chain A"/>
    <property type="match status" value="1"/>
</dbReference>
<keyword evidence="2" id="KW-0808">Transferase</keyword>
<protein>
    <submittedName>
        <fullName evidence="2">Glycosyltransferase</fullName>
    </submittedName>
</protein>
<organism evidence="2 3">
    <name type="scientific">Flavobacterium rhamnosiphilum</name>
    <dbReference type="NCBI Taxonomy" id="2541724"/>
    <lineage>
        <taxon>Bacteria</taxon>
        <taxon>Pseudomonadati</taxon>
        <taxon>Bacteroidota</taxon>
        <taxon>Flavobacteriia</taxon>
        <taxon>Flavobacteriales</taxon>
        <taxon>Flavobacteriaceae</taxon>
        <taxon>Flavobacterium</taxon>
    </lineage>
</organism>
<keyword evidence="3" id="KW-1185">Reference proteome</keyword>
<accession>A0A4V2Z9M0</accession>
<dbReference type="SUPFAM" id="SSF53448">
    <property type="entry name" value="Nucleotide-diphospho-sugar transferases"/>
    <property type="match status" value="1"/>
</dbReference>
<gene>
    <name evidence="2" type="ORF">E0I26_04935</name>
</gene>
<dbReference type="PANTHER" id="PTHR43685:SF2">
    <property type="entry name" value="GLYCOSYLTRANSFERASE 2-LIKE DOMAIN-CONTAINING PROTEIN"/>
    <property type="match status" value="1"/>
</dbReference>
<dbReference type="OrthoDB" id="1326385at2"/>
<comment type="caution">
    <text evidence="2">The sequence shown here is derived from an EMBL/GenBank/DDBJ whole genome shotgun (WGS) entry which is preliminary data.</text>
</comment>
<dbReference type="InterPro" id="IPR001173">
    <property type="entry name" value="Glyco_trans_2-like"/>
</dbReference>
<evidence type="ECO:0000259" key="1">
    <source>
        <dbReference type="Pfam" id="PF00535"/>
    </source>
</evidence>
<dbReference type="GO" id="GO:0016740">
    <property type="term" value="F:transferase activity"/>
    <property type="evidence" value="ECO:0007669"/>
    <property type="project" value="UniProtKB-KW"/>
</dbReference>
<evidence type="ECO:0000313" key="3">
    <source>
        <dbReference type="Proteomes" id="UP000294814"/>
    </source>
</evidence>
<dbReference type="RefSeq" id="WP_131915382.1">
    <property type="nucleotide sequence ID" value="NZ_SMLG01000002.1"/>
</dbReference>
<name>A0A4V2Z9M0_9FLAO</name>
<sequence>MLVIAHSNYKVTHVTISSIENTEFLGQNIGFVIRAIAEKYPNTIVGWYDEQVKDSVNFEKIPELLNLKRKLISYNPSSNYFSPRIGYIEESPFINVNKKVTYPTWQMSSCVGAIHTDTILQFDFNFFKIQNFDYTLNSIAKHYQPLGLFCYSEPQLLHGEVNYKAVEASNCVLFQFVKQHYKFVWKYLLFLNVLLDEKKIVLLPFLKSCFIRKINYNTLLQFEEGLTERIGLKNETIDVIIPTIGRKKYLYDVLCDLRNQTHLPKNVILVEQNPLEGSVSELNFITAEKWPFVIKHSFTHQAGACNARNVALNQVESEWVFLADDDIRIENNFIKEVFVSISNYRTKSVSISCLQKGKEQVFKNVIQWGSFGSGCSFVATEVLNNCNFNMGYEFGYGEDSDFGMQLRNQGCDVLYLPEPEIIHLKAPIGGFRTKPILQWQMESIQPKPSPTVMLYIISHNSKEQLKGYKTTLFFKYYKHQRIKNPYDYFKMFQKKWNQSVLWANELKKAS</sequence>
<evidence type="ECO:0000313" key="2">
    <source>
        <dbReference type="EMBL" id="TDE46033.1"/>
    </source>
</evidence>
<dbReference type="EMBL" id="SMLG01000002">
    <property type="protein sequence ID" value="TDE46033.1"/>
    <property type="molecule type" value="Genomic_DNA"/>
</dbReference>
<dbReference type="InterPro" id="IPR029044">
    <property type="entry name" value="Nucleotide-diphossugar_trans"/>
</dbReference>
<dbReference type="Proteomes" id="UP000294814">
    <property type="component" value="Unassembled WGS sequence"/>
</dbReference>